<sequence>MQVYLVGGAVRDALLGLDNQDQDYVLVGANVQQMLDLGYLPVGADFPVFLHPQSKAEFALARTERKQGMGYLGFEVDSRPSVTLAEDLLRRDLTINAMAIQLHGLDDLTPIDGTIIDPYGGKQDLQARRLKHVSDAFAEDPLRVLRVARFYGRYKGMGFDVDDSTLMLICTMVASGELNSLTRERVWQETSRAMMQDYPHAYWQLLQHTNAMQVIFSGTFPTLVDLSDDGLLAVALRLCADRCLNLSQRWAVFTAMMAKSHDEKTHDKTYDNSRLNTQQNQSFNHNTDVDAWQMMIQKLDKSITIPKKISKFAQLTAKNALMMDKLLMHTLQSVAMTDSSNVNTNAKLSNQAQIMTEFINTTKANKDAKTWQQIYDVLALMKQAQMMVQMQHAINAFCAVGMNDIEPNLSGQAIGKALNEKRQQRIRQTLS</sequence>
<dbReference type="InterPro" id="IPR043519">
    <property type="entry name" value="NT_sf"/>
</dbReference>
<keyword evidence="4" id="KW-0548">Nucleotidyltransferase</keyword>
<protein>
    <recommendedName>
        <fullName evidence="16">tRNA nucleotidyltransferase</fullName>
    </recommendedName>
</protein>
<evidence type="ECO:0000313" key="14">
    <source>
        <dbReference type="EMBL" id="OOS21615.1"/>
    </source>
</evidence>
<comment type="similarity">
    <text evidence="11">Belongs to the tRNA nucleotidyltransferase/poly(A) polymerase family.</text>
</comment>
<dbReference type="OrthoDB" id="9805698at2"/>
<evidence type="ECO:0000256" key="9">
    <source>
        <dbReference type="ARBA" id="ARBA00022842"/>
    </source>
</evidence>
<feature type="domain" description="tRNA nucleotidyltransferase/poly(A) polymerase RNA and SrmB- binding" evidence="13">
    <location>
        <begin position="158"/>
        <end position="218"/>
    </location>
</feature>
<dbReference type="SUPFAM" id="SSF81301">
    <property type="entry name" value="Nucleotidyltransferase"/>
    <property type="match status" value="1"/>
</dbReference>
<evidence type="ECO:0000256" key="2">
    <source>
        <dbReference type="ARBA" id="ARBA00022679"/>
    </source>
</evidence>
<evidence type="ECO:0000256" key="6">
    <source>
        <dbReference type="ARBA" id="ARBA00022741"/>
    </source>
</evidence>
<dbReference type="InterPro" id="IPR002646">
    <property type="entry name" value="PolA_pol_head_dom"/>
</dbReference>
<dbReference type="GO" id="GO:0042245">
    <property type="term" value="P:RNA repair"/>
    <property type="evidence" value="ECO:0007669"/>
    <property type="project" value="UniProtKB-KW"/>
</dbReference>
<feature type="domain" description="Poly A polymerase head" evidence="12">
    <location>
        <begin position="3"/>
        <end position="130"/>
    </location>
</feature>
<dbReference type="GO" id="GO:0001680">
    <property type="term" value="P:tRNA 3'-terminal CCA addition"/>
    <property type="evidence" value="ECO:0007669"/>
    <property type="project" value="InterPro"/>
</dbReference>
<evidence type="ECO:0000256" key="3">
    <source>
        <dbReference type="ARBA" id="ARBA00022694"/>
    </source>
</evidence>
<dbReference type="GO" id="GO:0004810">
    <property type="term" value="F:CCA tRNA nucleotidyltransferase activity"/>
    <property type="evidence" value="ECO:0007669"/>
    <property type="project" value="InterPro"/>
</dbReference>
<dbReference type="GO" id="GO:0003723">
    <property type="term" value="F:RNA binding"/>
    <property type="evidence" value="ECO:0007669"/>
    <property type="project" value="UniProtKB-KW"/>
</dbReference>
<evidence type="ECO:0000259" key="12">
    <source>
        <dbReference type="Pfam" id="PF01743"/>
    </source>
</evidence>
<dbReference type="InterPro" id="IPR012006">
    <property type="entry name" value="CCA_bact"/>
</dbReference>
<evidence type="ECO:0000256" key="7">
    <source>
        <dbReference type="ARBA" id="ARBA00022800"/>
    </source>
</evidence>
<accession>A0A1T0CH23</accession>
<evidence type="ECO:0000313" key="15">
    <source>
        <dbReference type="Proteomes" id="UP000191094"/>
    </source>
</evidence>
<organism evidence="14 15">
    <name type="scientific">Lwoffella lincolnii</name>
    <dbReference type="NCBI Taxonomy" id="90241"/>
    <lineage>
        <taxon>Bacteria</taxon>
        <taxon>Pseudomonadati</taxon>
        <taxon>Pseudomonadota</taxon>
        <taxon>Gammaproteobacteria</taxon>
        <taxon>Moraxellales</taxon>
        <taxon>Moraxellaceae</taxon>
        <taxon>Lwoffella</taxon>
    </lineage>
</organism>
<evidence type="ECO:0000256" key="4">
    <source>
        <dbReference type="ARBA" id="ARBA00022695"/>
    </source>
</evidence>
<comment type="caution">
    <text evidence="14">The sequence shown here is derived from an EMBL/GenBank/DDBJ whole genome shotgun (WGS) entry which is preliminary data.</text>
</comment>
<evidence type="ECO:0000259" key="13">
    <source>
        <dbReference type="Pfam" id="PF12627"/>
    </source>
</evidence>
<comment type="cofactor">
    <cofactor evidence="1">
        <name>Mg(2+)</name>
        <dbReference type="ChEBI" id="CHEBI:18420"/>
    </cofactor>
</comment>
<evidence type="ECO:0008006" key="16">
    <source>
        <dbReference type="Google" id="ProtNLM"/>
    </source>
</evidence>
<dbReference type="CDD" id="cd05398">
    <property type="entry name" value="NT_ClassII-CCAase"/>
    <property type="match status" value="1"/>
</dbReference>
<dbReference type="Gene3D" id="1.10.3090.10">
    <property type="entry name" value="cca-adding enzyme, domain 2"/>
    <property type="match status" value="1"/>
</dbReference>
<keyword evidence="2 11" id="KW-0808">Transferase</keyword>
<gene>
    <name evidence="14" type="ORF">B0682_02755</name>
</gene>
<dbReference type="Gene3D" id="3.30.460.10">
    <property type="entry name" value="Beta Polymerase, domain 2"/>
    <property type="match status" value="1"/>
</dbReference>
<evidence type="ECO:0000256" key="5">
    <source>
        <dbReference type="ARBA" id="ARBA00022723"/>
    </source>
</evidence>
<name>A0A1T0CH23_9GAMM</name>
<dbReference type="InterPro" id="IPR050124">
    <property type="entry name" value="tRNA_CCA-adding_enzyme"/>
</dbReference>
<keyword evidence="8" id="KW-0067">ATP-binding</keyword>
<keyword evidence="7" id="KW-0692">RNA repair</keyword>
<evidence type="ECO:0000256" key="1">
    <source>
        <dbReference type="ARBA" id="ARBA00001946"/>
    </source>
</evidence>
<dbReference type="AlphaFoldDB" id="A0A1T0CH23"/>
<evidence type="ECO:0000256" key="11">
    <source>
        <dbReference type="RuleBase" id="RU003953"/>
    </source>
</evidence>
<dbReference type="Proteomes" id="UP000191094">
    <property type="component" value="Unassembled WGS sequence"/>
</dbReference>
<dbReference type="PIRSF" id="PIRSF000813">
    <property type="entry name" value="CCA_bact"/>
    <property type="match status" value="1"/>
</dbReference>
<dbReference type="EMBL" id="MUYT01000004">
    <property type="protein sequence ID" value="OOS21615.1"/>
    <property type="molecule type" value="Genomic_DNA"/>
</dbReference>
<evidence type="ECO:0000256" key="8">
    <source>
        <dbReference type="ARBA" id="ARBA00022840"/>
    </source>
</evidence>
<dbReference type="Pfam" id="PF01743">
    <property type="entry name" value="PolyA_pol"/>
    <property type="match status" value="1"/>
</dbReference>
<keyword evidence="15" id="KW-1185">Reference proteome</keyword>
<keyword evidence="10 11" id="KW-0694">RNA-binding</keyword>
<dbReference type="GO" id="GO:0005524">
    <property type="term" value="F:ATP binding"/>
    <property type="evidence" value="ECO:0007669"/>
    <property type="project" value="UniProtKB-KW"/>
</dbReference>
<dbReference type="SUPFAM" id="SSF81891">
    <property type="entry name" value="Poly A polymerase C-terminal region-like"/>
    <property type="match status" value="1"/>
</dbReference>
<dbReference type="RefSeq" id="WP_078306572.1">
    <property type="nucleotide sequence ID" value="NZ_MUYT01000004.1"/>
</dbReference>
<keyword evidence="9" id="KW-0460">Magnesium</keyword>
<keyword evidence="6" id="KW-0547">Nucleotide-binding</keyword>
<proteinExistence type="inferred from homology"/>
<keyword evidence="5" id="KW-0479">Metal-binding</keyword>
<dbReference type="PANTHER" id="PTHR47545:SF1">
    <property type="entry name" value="MULTIFUNCTIONAL CCA PROTEIN"/>
    <property type="match status" value="1"/>
</dbReference>
<evidence type="ECO:0000256" key="10">
    <source>
        <dbReference type="ARBA" id="ARBA00022884"/>
    </source>
</evidence>
<dbReference type="PANTHER" id="PTHR47545">
    <property type="entry name" value="MULTIFUNCTIONAL CCA PROTEIN"/>
    <property type="match status" value="1"/>
</dbReference>
<dbReference type="STRING" id="90241.B0682_02755"/>
<reference evidence="14 15" key="1">
    <citation type="submission" date="2017-02" db="EMBL/GenBank/DDBJ databases">
        <title>Draft genome sequence of Moraxella lincolnii CCUG 9405T type strain.</title>
        <authorList>
            <person name="Salva-Serra F."/>
            <person name="Engstrom-Jakobsson H."/>
            <person name="Thorell K."/>
            <person name="Jaen-Luchoro D."/>
            <person name="Gonzales-Siles L."/>
            <person name="Karlsson R."/>
            <person name="Yazdan S."/>
            <person name="Boulund F."/>
            <person name="Johnning A."/>
            <person name="Engstrand L."/>
            <person name="Kristiansson E."/>
            <person name="Moore E."/>
        </authorList>
    </citation>
    <scope>NUCLEOTIDE SEQUENCE [LARGE SCALE GENOMIC DNA]</scope>
    <source>
        <strain evidence="14 15">CCUG 9405</strain>
    </source>
</reference>
<keyword evidence="3" id="KW-0819">tRNA processing</keyword>
<dbReference type="Pfam" id="PF12627">
    <property type="entry name" value="PolyA_pol_RNAbd"/>
    <property type="match status" value="1"/>
</dbReference>
<dbReference type="InterPro" id="IPR032828">
    <property type="entry name" value="PolyA_RNA-bd"/>
</dbReference>
<dbReference type="GO" id="GO:0046872">
    <property type="term" value="F:metal ion binding"/>
    <property type="evidence" value="ECO:0007669"/>
    <property type="project" value="UniProtKB-KW"/>
</dbReference>